<keyword evidence="2" id="KW-0614">Plasmid</keyword>
<dbReference type="EMBL" id="LC406945">
    <property type="protein sequence ID" value="BBF41303.1"/>
    <property type="molecule type" value="Genomic_DNA"/>
</dbReference>
<feature type="region of interest" description="Disordered" evidence="1">
    <location>
        <begin position="1"/>
        <end position="34"/>
    </location>
</feature>
<feature type="compositionally biased region" description="Low complexity" evidence="1">
    <location>
        <begin position="1"/>
        <end position="25"/>
    </location>
</feature>
<sequence length="461" mass="50976">MTTIALAKTTGTTPAQTRTAQPRTTSGLGNTEIEVNTSKEPQVNEGSKVTRARAWRRQNVMYKITNSKALAGCHRWRRDEAVAVSWSSNGASQFEGLQNSHSRWGSPLAELEVMGERRIELAIATKNHLAAGGALMMFVGTVRHNRSQSFAQVEAGIKTAYSSMVKTSQWKKERARYGVEHTYSDYEVTDSWANGWHLHRNMLLFLDRPLSDDELKAFEDSMFSRWSAGVVKAGMDAPLREHGVKLDQVSTWGGDAAKMATYLAKGMSQELTGSATKTASKGSYTPFQMLDMLADQSDAGEDMDAVLVARWREYEVGSKNLRSSWSRGAKRALGIDYIDADVRREMEEELYKLAGLEAPERVESTRVAVALVKPDDWKLIQSDFAVRQYVLDCVDKAKDVAAAQRVANEVLASLGVDSTPCMIVMDDVDLDAVLPTHGDATKRDLNAAVFAGNEQTILRTH</sequence>
<evidence type="ECO:0000256" key="1">
    <source>
        <dbReference type="SAM" id="MobiDB-lite"/>
    </source>
</evidence>
<geneLocation type="plasmid" evidence="2">
    <name>pAM330N</name>
</geneLocation>
<organism evidence="2">
    <name type="scientific">Corynebacterium glutamicum</name>
    <name type="common">Brevibacterium saccharolyticum</name>
    <dbReference type="NCBI Taxonomy" id="1718"/>
    <lineage>
        <taxon>Bacteria</taxon>
        <taxon>Bacillati</taxon>
        <taxon>Actinomycetota</taxon>
        <taxon>Actinomycetes</taxon>
        <taxon>Mycobacteriales</taxon>
        <taxon>Corynebacteriaceae</taxon>
        <taxon>Corynebacterium</taxon>
    </lineage>
</organism>
<name>A0A387K1H3_CORGT</name>
<accession>A0A387K1H3</accession>
<gene>
    <name evidence="2" type="primary">repA</name>
</gene>
<dbReference type="AlphaFoldDB" id="A0A387K1H3"/>
<protein>
    <submittedName>
        <fullName evidence="2">Putative regulatory protein RepA</fullName>
    </submittedName>
</protein>
<reference evidence="2" key="1">
    <citation type="submission" date="2018-07" db="EMBL/GenBank/DDBJ databases">
        <title>Corynebacterium glutamicum plasmid pAM330N.</title>
        <authorList>
            <person name="Hashiro S."/>
        </authorList>
    </citation>
    <scope>NUCLEOTIDE SEQUENCE</scope>
    <source>
        <strain evidence="2">ATCC 13869</strain>
        <plasmid evidence="2">pAM330N</plasmid>
    </source>
</reference>
<proteinExistence type="predicted"/>
<evidence type="ECO:0000313" key="2">
    <source>
        <dbReference type="EMBL" id="BBF41303.1"/>
    </source>
</evidence>